<dbReference type="Gene3D" id="3.50.30.30">
    <property type="match status" value="1"/>
</dbReference>
<dbReference type="EMBL" id="BOOY01000014">
    <property type="protein sequence ID" value="GIJ02722.1"/>
    <property type="molecule type" value="Genomic_DNA"/>
</dbReference>
<reference evidence="4" key="1">
    <citation type="submission" date="2021-01" db="EMBL/GenBank/DDBJ databases">
        <title>Whole genome shotgun sequence of Spirilliplanes yamanashiensis NBRC 15828.</title>
        <authorList>
            <person name="Komaki H."/>
            <person name="Tamura T."/>
        </authorList>
    </citation>
    <scope>NUCLEOTIDE SEQUENCE</scope>
    <source>
        <strain evidence="4">NBRC 15828</strain>
    </source>
</reference>
<evidence type="ECO:0000259" key="3">
    <source>
        <dbReference type="Pfam" id="PF04389"/>
    </source>
</evidence>
<dbReference type="GO" id="GO:0004177">
    <property type="term" value="F:aminopeptidase activity"/>
    <property type="evidence" value="ECO:0007669"/>
    <property type="project" value="UniProtKB-KW"/>
</dbReference>
<keyword evidence="1" id="KW-0732">Signal</keyword>
<dbReference type="AlphaFoldDB" id="A0A8J3Y790"/>
<dbReference type="SUPFAM" id="SSF53187">
    <property type="entry name" value="Zn-dependent exopeptidases"/>
    <property type="match status" value="1"/>
</dbReference>
<keyword evidence="4" id="KW-0031">Aminopeptidase</keyword>
<dbReference type="Pfam" id="PF02225">
    <property type="entry name" value="PA"/>
    <property type="match status" value="1"/>
</dbReference>
<dbReference type="RefSeq" id="WP_203938015.1">
    <property type="nucleotide sequence ID" value="NZ_BAAAGJ010000009.1"/>
</dbReference>
<protein>
    <submittedName>
        <fullName evidence="4">Aminopeptidase</fullName>
    </submittedName>
</protein>
<comment type="caution">
    <text evidence="4">The sequence shown here is derived from an EMBL/GenBank/DDBJ whole genome shotgun (WGS) entry which is preliminary data.</text>
</comment>
<keyword evidence="4" id="KW-0645">Protease</keyword>
<dbReference type="Proteomes" id="UP000652013">
    <property type="component" value="Unassembled WGS sequence"/>
</dbReference>
<dbReference type="InterPro" id="IPR045175">
    <property type="entry name" value="M28_fam"/>
</dbReference>
<feature type="chain" id="PRO_5039409315" evidence="1">
    <location>
        <begin position="22"/>
        <end position="467"/>
    </location>
</feature>
<dbReference type="InterPro" id="IPR046450">
    <property type="entry name" value="PA_dom_sf"/>
</dbReference>
<evidence type="ECO:0000313" key="5">
    <source>
        <dbReference type="Proteomes" id="UP000652013"/>
    </source>
</evidence>
<evidence type="ECO:0000256" key="1">
    <source>
        <dbReference type="SAM" id="SignalP"/>
    </source>
</evidence>
<evidence type="ECO:0000259" key="2">
    <source>
        <dbReference type="Pfam" id="PF02225"/>
    </source>
</evidence>
<dbReference type="Pfam" id="PF04389">
    <property type="entry name" value="Peptidase_M28"/>
    <property type="match status" value="1"/>
</dbReference>
<keyword evidence="5" id="KW-1185">Reference proteome</keyword>
<feature type="signal peptide" evidence="1">
    <location>
        <begin position="1"/>
        <end position="21"/>
    </location>
</feature>
<accession>A0A8J3Y790</accession>
<dbReference type="PANTHER" id="PTHR12147:SF26">
    <property type="entry name" value="PEPTIDASE M28 DOMAIN-CONTAINING PROTEIN"/>
    <property type="match status" value="1"/>
</dbReference>
<dbReference type="InterPro" id="IPR007484">
    <property type="entry name" value="Peptidase_M28"/>
</dbReference>
<feature type="domain" description="Peptidase M28" evidence="3">
    <location>
        <begin position="231"/>
        <end position="445"/>
    </location>
</feature>
<dbReference type="GO" id="GO:0008235">
    <property type="term" value="F:metalloexopeptidase activity"/>
    <property type="evidence" value="ECO:0007669"/>
    <property type="project" value="InterPro"/>
</dbReference>
<feature type="domain" description="PA" evidence="2">
    <location>
        <begin position="130"/>
        <end position="208"/>
    </location>
</feature>
<name>A0A8J3Y790_9ACTN</name>
<organism evidence="4 5">
    <name type="scientific">Spirilliplanes yamanashiensis</name>
    <dbReference type="NCBI Taxonomy" id="42233"/>
    <lineage>
        <taxon>Bacteria</taxon>
        <taxon>Bacillati</taxon>
        <taxon>Actinomycetota</taxon>
        <taxon>Actinomycetes</taxon>
        <taxon>Micromonosporales</taxon>
        <taxon>Micromonosporaceae</taxon>
        <taxon>Spirilliplanes</taxon>
    </lineage>
</organism>
<keyword evidence="4" id="KW-0378">Hydrolase</keyword>
<sequence>MGAWRRVAGVAVVVLAGAVTAAPGRAEPVTSAGLRDAVTPAGMTRHLVALQGIADRHGGSRVAGRPGYEASVAYAAGVLEQSGYRVTRQDFEVATFLPLGPSAVTGPDGAVEHSVLAYSGSGDAEAAATVPVGDGRGCAAADFGPANAATVVILDRGGCSFADKATRAELAGAAAVVVRNDGAGALTGTLGTGFTGGIPVVGVAGDAAQVAAGTVLRVVVNAERGRATSANLLAETRGGDPGTVVMVGAHLDSVAEGPGVNDNATGVAAVLEIAAALARQVPRNTVRFALWGAEESGLLGAEHYVAGLPDAERRRVALYLNVDMIGSPNFGRFVYDGDGSAYPGAAPAGSAAIERLFRDHFAAEGLAAGESAMDGRSDYGPFTAAGIPAGGLFTGAEGIKSAAQAVQYGGTAGAPFDPCYHRACDGLANVNMRALDEMADALAHAVAVYAQDASAVAAPEVAAVSRR</sequence>
<proteinExistence type="predicted"/>
<dbReference type="InterPro" id="IPR003137">
    <property type="entry name" value="PA_domain"/>
</dbReference>
<dbReference type="SUPFAM" id="SSF52025">
    <property type="entry name" value="PA domain"/>
    <property type="match status" value="1"/>
</dbReference>
<dbReference type="PANTHER" id="PTHR12147">
    <property type="entry name" value="METALLOPEPTIDASE M28 FAMILY MEMBER"/>
    <property type="match status" value="1"/>
</dbReference>
<dbReference type="Gene3D" id="3.40.630.10">
    <property type="entry name" value="Zn peptidases"/>
    <property type="match status" value="1"/>
</dbReference>
<evidence type="ECO:0000313" key="4">
    <source>
        <dbReference type="EMBL" id="GIJ02722.1"/>
    </source>
</evidence>
<gene>
    <name evidence="4" type="primary">lap_2</name>
    <name evidence="4" type="ORF">Sya03_20740</name>
</gene>
<dbReference type="GO" id="GO:0006508">
    <property type="term" value="P:proteolysis"/>
    <property type="evidence" value="ECO:0007669"/>
    <property type="project" value="InterPro"/>
</dbReference>